<dbReference type="Proteomes" id="UP000198309">
    <property type="component" value="Unassembled WGS sequence"/>
</dbReference>
<sequence length="43" mass="5219">MKFWLQTLAWKLGVTLGLIEPPRLQPIPIPSDEQRRYTEQRRR</sequence>
<keyword evidence="4" id="KW-1185">Reference proteome</keyword>
<evidence type="ECO:0000256" key="1">
    <source>
        <dbReference type="SAM" id="MobiDB-lite"/>
    </source>
</evidence>
<dbReference type="AlphaFoldDB" id="A0A239MI52"/>
<feature type="region of interest" description="Disordered" evidence="1">
    <location>
        <begin position="23"/>
        <end position="43"/>
    </location>
</feature>
<feature type="compositionally biased region" description="Basic and acidic residues" evidence="1">
    <location>
        <begin position="32"/>
        <end position="43"/>
    </location>
</feature>
<evidence type="ECO:0000313" key="4">
    <source>
        <dbReference type="Proteomes" id="UP000198309"/>
    </source>
</evidence>
<name>A0A239MI52_9PSED</name>
<protein>
    <submittedName>
        <fullName evidence="2">Uncharacterized protein</fullName>
    </submittedName>
</protein>
<reference evidence="2 5" key="1">
    <citation type="submission" date="2016-10" db="EMBL/GenBank/DDBJ databases">
        <authorList>
            <person name="de Groot N.N."/>
        </authorList>
    </citation>
    <scope>NUCLEOTIDE SEQUENCE [LARGE SCALE GENOMIC DNA]</scope>
    <source>
        <strain evidence="2 5">CCM 7361</strain>
    </source>
</reference>
<evidence type="ECO:0000313" key="3">
    <source>
        <dbReference type="EMBL" id="SNT41903.1"/>
    </source>
</evidence>
<dbReference type="EMBL" id="FZPC01000026">
    <property type="protein sequence ID" value="SNT41903.1"/>
    <property type="molecule type" value="Genomic_DNA"/>
</dbReference>
<dbReference type="NCBIfam" id="NF041729">
    <property type="entry name" value="PA1414_fam"/>
    <property type="match status" value="1"/>
</dbReference>
<evidence type="ECO:0000313" key="2">
    <source>
        <dbReference type="EMBL" id="SDJ64499.1"/>
    </source>
</evidence>
<gene>
    <name evidence="2" type="ORF">SAMN05216189_102057</name>
    <name evidence="3" type="ORF">SAMN06295949_12647</name>
</gene>
<evidence type="ECO:0000313" key="5">
    <source>
        <dbReference type="Proteomes" id="UP000199693"/>
    </source>
</evidence>
<proteinExistence type="predicted"/>
<accession>A0A239MI52</accession>
<dbReference type="Proteomes" id="UP000199693">
    <property type="component" value="Unassembled WGS sequence"/>
</dbReference>
<dbReference type="InterPro" id="IPR049792">
    <property type="entry name" value="PA1414-like"/>
</dbReference>
<dbReference type="RefSeq" id="WP_256595960.1">
    <property type="nucleotide sequence ID" value="NZ_FNEC01000020.1"/>
</dbReference>
<organism evidence="2 5">
    <name type="scientific">Pseudomonas delhiensis</name>
    <dbReference type="NCBI Taxonomy" id="366289"/>
    <lineage>
        <taxon>Bacteria</taxon>
        <taxon>Pseudomonadati</taxon>
        <taxon>Pseudomonadota</taxon>
        <taxon>Gammaproteobacteria</taxon>
        <taxon>Pseudomonadales</taxon>
        <taxon>Pseudomonadaceae</taxon>
        <taxon>Pseudomonas</taxon>
    </lineage>
</organism>
<dbReference type="EMBL" id="FNEC01000020">
    <property type="protein sequence ID" value="SDJ64499.1"/>
    <property type="molecule type" value="Genomic_DNA"/>
</dbReference>
<reference evidence="3 4" key="2">
    <citation type="submission" date="2017-06" db="EMBL/GenBank/DDBJ databases">
        <authorList>
            <person name="Varghese N."/>
            <person name="Submissions S."/>
        </authorList>
    </citation>
    <scope>NUCLEOTIDE SEQUENCE [LARGE SCALE GENOMIC DNA]</scope>
    <source>
        <strain evidence="3 4">RLD-1</strain>
    </source>
</reference>